<dbReference type="AlphaFoldDB" id="A0A3N7HI01"/>
<protein>
    <recommendedName>
        <fullName evidence="3">DUF1444 family protein</fullName>
    </recommendedName>
</protein>
<gene>
    <name evidence="1" type="ORF">DZC73_27660</name>
</gene>
<dbReference type="EMBL" id="QUSW01000010">
    <property type="protein sequence ID" value="RQP21680.1"/>
    <property type="molecule type" value="Genomic_DNA"/>
</dbReference>
<evidence type="ECO:0000313" key="2">
    <source>
        <dbReference type="Proteomes" id="UP000267464"/>
    </source>
</evidence>
<evidence type="ECO:0008006" key="3">
    <source>
        <dbReference type="Google" id="ProtNLM"/>
    </source>
</evidence>
<reference evidence="1 2" key="2">
    <citation type="submission" date="2018-12" db="EMBL/GenBank/DDBJ databases">
        <title>Rhizobacter gummiphilus sp. nov., a rubber-degrading bacterium isolated from the soil of a botanical garden in Japan.</title>
        <authorList>
            <person name="Shunsuke S.S."/>
        </authorList>
    </citation>
    <scope>NUCLEOTIDE SEQUENCE [LARGE SCALE GENOMIC DNA]</scope>
    <source>
        <strain evidence="1 2">S-16</strain>
    </source>
</reference>
<evidence type="ECO:0000313" key="1">
    <source>
        <dbReference type="EMBL" id="RQP21680.1"/>
    </source>
</evidence>
<accession>A0A3N7HI01</accession>
<proteinExistence type="predicted"/>
<reference evidence="1 2" key="1">
    <citation type="submission" date="2018-08" db="EMBL/GenBank/DDBJ databases">
        <authorList>
            <person name="Khan S.A."/>
            <person name="Jeon C.O."/>
            <person name="Chun B.H."/>
            <person name="Jeong S.E."/>
        </authorList>
    </citation>
    <scope>NUCLEOTIDE SEQUENCE [LARGE SCALE GENOMIC DNA]</scope>
    <source>
        <strain evidence="1 2">S-16</strain>
    </source>
</reference>
<name>A0A3N7HI01_9BURK</name>
<keyword evidence="2" id="KW-1185">Reference proteome</keyword>
<dbReference type="Proteomes" id="UP000267464">
    <property type="component" value="Unassembled WGS sequence"/>
</dbReference>
<organism evidence="1 2">
    <name type="scientific">Piscinibacter terrae</name>
    <dbReference type="NCBI Taxonomy" id="2496871"/>
    <lineage>
        <taxon>Bacteria</taxon>
        <taxon>Pseudomonadati</taxon>
        <taxon>Pseudomonadota</taxon>
        <taxon>Betaproteobacteria</taxon>
        <taxon>Burkholderiales</taxon>
        <taxon>Sphaerotilaceae</taxon>
        <taxon>Piscinibacter</taxon>
    </lineage>
</organism>
<sequence>MHVQGDTQMWGWLQDLFGGPTLEQVARKVMDALQQAGATSLTHDRGMNEVRGELNGSKFALFLGNLYHEYKQAPRAQRAAVLDKYVGIQVQASNTPPDNYEQARAQLMPIVRTRADEAMGMLSLQRFAEPGEDLDDKRLATRALVGDFVIGLAFDTPNAMQRINQHQLVGWAVSFDQALDDALQNLRALPEHGGWVRLGDSAWQGSWGDNYESSRILLPDLIHRLGVTEPVALMPLRYTLLVCSARDEKGLALLAERARELMESEPRWLSLTPLKLGDKGWEVFTPPASCAKAYADLALLDESQSYAGQKSLLDDLNQRSGKDVFVASATVVEKDGLLRSYSTWTEGVDTLLPRTELLVFIRLRDGQLDQSLMLAWDVAAELASHLMEATDFSPPRYRVRGFPDAALWSRLQAAQVSL</sequence>
<comment type="caution">
    <text evidence="1">The sequence shown here is derived from an EMBL/GenBank/DDBJ whole genome shotgun (WGS) entry which is preliminary data.</text>
</comment>